<dbReference type="InterPro" id="IPR000873">
    <property type="entry name" value="AMP-dep_synth/lig_dom"/>
</dbReference>
<proteinExistence type="predicted"/>
<dbReference type="GO" id="GO:0016874">
    <property type="term" value="F:ligase activity"/>
    <property type="evidence" value="ECO:0007669"/>
    <property type="project" value="UniProtKB-KW"/>
</dbReference>
<dbReference type="InterPro" id="IPR045851">
    <property type="entry name" value="AMP-bd_C_sf"/>
</dbReference>
<evidence type="ECO:0000259" key="1">
    <source>
        <dbReference type="Pfam" id="PF00501"/>
    </source>
</evidence>
<dbReference type="InterPro" id="IPR025110">
    <property type="entry name" value="AMP-bd_C"/>
</dbReference>
<evidence type="ECO:0000313" key="3">
    <source>
        <dbReference type="EMBL" id="MCP2272130.1"/>
    </source>
</evidence>
<feature type="domain" description="AMP-binding enzyme C-terminal" evidence="2">
    <location>
        <begin position="292"/>
        <end position="364"/>
    </location>
</feature>
<dbReference type="Proteomes" id="UP001205185">
    <property type="component" value="Unassembled WGS sequence"/>
</dbReference>
<dbReference type="RefSeq" id="WP_253889066.1">
    <property type="nucleotide sequence ID" value="NZ_BAAAVB010000015.1"/>
</dbReference>
<dbReference type="Gene3D" id="3.40.50.12780">
    <property type="entry name" value="N-terminal domain of ligase-like"/>
    <property type="match status" value="1"/>
</dbReference>
<evidence type="ECO:0000313" key="4">
    <source>
        <dbReference type="Proteomes" id="UP001205185"/>
    </source>
</evidence>
<dbReference type="InterPro" id="IPR042099">
    <property type="entry name" value="ANL_N_sf"/>
</dbReference>
<feature type="domain" description="AMP-dependent synthetase/ligase" evidence="1">
    <location>
        <begin position="47"/>
        <end position="225"/>
    </location>
</feature>
<dbReference type="InterPro" id="IPR020845">
    <property type="entry name" value="AMP-binding_CS"/>
</dbReference>
<accession>A0ABT1IHL3</accession>
<reference evidence="3 4" key="1">
    <citation type="submission" date="2022-06" db="EMBL/GenBank/DDBJ databases">
        <title>Genomic Encyclopedia of Archaeal and Bacterial Type Strains, Phase II (KMG-II): from individual species to whole genera.</title>
        <authorList>
            <person name="Goeker M."/>
        </authorList>
    </citation>
    <scope>NUCLEOTIDE SEQUENCE [LARGE SCALE GENOMIC DNA]</scope>
    <source>
        <strain evidence="3 4">DSM 44255</strain>
    </source>
</reference>
<dbReference type="NCBIfam" id="NF005877">
    <property type="entry name" value="PRK07824.1"/>
    <property type="match status" value="1"/>
</dbReference>
<dbReference type="PANTHER" id="PTHR43201">
    <property type="entry name" value="ACYL-COA SYNTHETASE"/>
    <property type="match status" value="1"/>
</dbReference>
<dbReference type="Pfam" id="PF00501">
    <property type="entry name" value="AMP-binding"/>
    <property type="match status" value="1"/>
</dbReference>
<comment type="caution">
    <text evidence="3">The sequence shown here is derived from an EMBL/GenBank/DDBJ whole genome shotgun (WGS) entry which is preliminary data.</text>
</comment>
<evidence type="ECO:0000259" key="2">
    <source>
        <dbReference type="Pfam" id="PF13193"/>
    </source>
</evidence>
<name>A0ABT1IHL3_9PSEU</name>
<protein>
    <submittedName>
        <fullName evidence="3">O-succinylbenzoic acid--CoA ligase</fullName>
    </submittedName>
</protein>
<sequence length="388" mass="40015">MAVVHPVELDGSAAAVHALARALRPHLDGHPGQVVVPLGPGEALDAMRPDLPREADTALIVRTSGSTGSAKGVLLSAAALRASATATHARLGGPGTWLLAMPAHHIAGVQVVVRSLLAGTALAVLPAGGFQGRRFVEAASDVLMAEGPRYTALVPTQLTRLLAEGGDALAAARSFDAVLVGGAATNPSTLRQAREAGINAVTTYGMSETAGGCVYDGSPLDGVRVRLVDDVIHLSGPALSHGYRLDPDNPAFADGWFRTSDLGRLVDGRLHVLGRTDDLINTGGKKVAPSAVERVLTAQVNVLEACVVGLPDPEWGEQVAAAIVSSAEVDATALRAAVRQELGPHAVPKQIHVVPDLPLRGPGKVDRAAVVQLLSPARISVERSPTRE</sequence>
<dbReference type="Gene3D" id="3.30.300.30">
    <property type="match status" value="1"/>
</dbReference>
<dbReference type="SUPFAM" id="SSF56801">
    <property type="entry name" value="Acetyl-CoA synthetase-like"/>
    <property type="match status" value="1"/>
</dbReference>
<organism evidence="3 4">
    <name type="scientific">Actinokineospora diospyrosa</name>
    <dbReference type="NCBI Taxonomy" id="103728"/>
    <lineage>
        <taxon>Bacteria</taxon>
        <taxon>Bacillati</taxon>
        <taxon>Actinomycetota</taxon>
        <taxon>Actinomycetes</taxon>
        <taxon>Pseudonocardiales</taxon>
        <taxon>Pseudonocardiaceae</taxon>
        <taxon>Actinokineospora</taxon>
    </lineage>
</organism>
<dbReference type="EMBL" id="JAMTCO010000011">
    <property type="protein sequence ID" value="MCP2272130.1"/>
    <property type="molecule type" value="Genomic_DNA"/>
</dbReference>
<dbReference type="PROSITE" id="PS00455">
    <property type="entry name" value="AMP_BINDING"/>
    <property type="match status" value="1"/>
</dbReference>
<keyword evidence="3" id="KW-0436">Ligase</keyword>
<keyword evidence="4" id="KW-1185">Reference proteome</keyword>
<gene>
    <name evidence="3" type="ORF">LV75_004649</name>
</gene>
<dbReference type="Pfam" id="PF13193">
    <property type="entry name" value="AMP-binding_C"/>
    <property type="match status" value="1"/>
</dbReference>
<dbReference type="PANTHER" id="PTHR43201:SF32">
    <property type="entry name" value="2-SUCCINYLBENZOATE--COA LIGASE, CHLOROPLASTIC_PEROXISOMAL"/>
    <property type="match status" value="1"/>
</dbReference>